<evidence type="ECO:0000313" key="3">
    <source>
        <dbReference type="Proteomes" id="UP000185655"/>
    </source>
</evidence>
<gene>
    <name evidence="2" type="ORF">SAMN02746068_00390</name>
</gene>
<proteinExistence type="predicted"/>
<name>A0A1K2H5G7_9LACT</name>
<keyword evidence="1" id="KW-1133">Transmembrane helix</keyword>
<feature type="transmembrane region" description="Helical" evidence="1">
    <location>
        <begin position="295"/>
        <end position="313"/>
    </location>
</feature>
<dbReference type="InterPro" id="IPR010288">
    <property type="entry name" value="EcsB_ABC"/>
</dbReference>
<organism evidence="2 3">
    <name type="scientific">Pseudolactococcus chungangensis CAU 28 = DSM 22330</name>
    <dbReference type="NCBI Taxonomy" id="1122154"/>
    <lineage>
        <taxon>Bacteria</taxon>
        <taxon>Bacillati</taxon>
        <taxon>Bacillota</taxon>
        <taxon>Bacilli</taxon>
        <taxon>Lactobacillales</taxon>
        <taxon>Streptococcaceae</taxon>
        <taxon>Pseudolactococcus</taxon>
    </lineage>
</organism>
<dbReference type="PIRSF" id="PIRSF037259">
    <property type="entry name" value="EcsB_ABC"/>
    <property type="match status" value="1"/>
</dbReference>
<feature type="transmembrane region" description="Helical" evidence="1">
    <location>
        <begin position="59"/>
        <end position="83"/>
    </location>
</feature>
<dbReference type="STRING" id="1122154.SAMN02746068_00390"/>
<sequence>MAKDIYDLFAKRHGNWRSQNLKYLRYVFNDHFVLVIMFLIGFLAYQYADFLKKLPAHWLPGYVIAVLVSIVVLFFGQLATFVERADQQFLLAKEKAVQAYLKNAVKKSLVFPAVVIVLMTFIIRPLISLPFTLTLVWAIVLIAIKYMLLSKKAQSFVQNELIQWQSLINYEKNRQNAVLKVFSQFTDVKGLQQQAKRRKYLDVLLPKTKMTYDYLFIRTFLRSGDYWLLMLRLLGLAVLSLIFIHADIFALLLALIFNYLLVFQLFPIRQSQDYQILTNLYPLKASAKNLAAGKLIRNLVFTVSLVELVVSLLTFQNKLLAGIFVLLAVLMGVLYPKWKLK</sequence>
<feature type="transmembrane region" description="Helical" evidence="1">
    <location>
        <begin position="129"/>
        <end position="148"/>
    </location>
</feature>
<protein>
    <submittedName>
        <fullName evidence="2">ABC-2 type transport system permease protein</fullName>
    </submittedName>
</protein>
<dbReference type="AlphaFoldDB" id="A0A1K2H5G7"/>
<feature type="transmembrane region" description="Helical" evidence="1">
    <location>
        <begin position="319"/>
        <end position="336"/>
    </location>
</feature>
<dbReference type="Proteomes" id="UP000185655">
    <property type="component" value="Unassembled WGS sequence"/>
</dbReference>
<feature type="transmembrane region" description="Helical" evidence="1">
    <location>
        <begin position="226"/>
        <end position="244"/>
    </location>
</feature>
<feature type="transmembrane region" description="Helical" evidence="1">
    <location>
        <begin position="104"/>
        <end position="123"/>
    </location>
</feature>
<dbReference type="Pfam" id="PF05975">
    <property type="entry name" value="EcsB"/>
    <property type="match status" value="1"/>
</dbReference>
<feature type="transmembrane region" description="Helical" evidence="1">
    <location>
        <begin position="26"/>
        <end position="47"/>
    </location>
</feature>
<evidence type="ECO:0000313" key="2">
    <source>
        <dbReference type="EMBL" id="SFZ71421.1"/>
    </source>
</evidence>
<accession>A0A1K2H5G7</accession>
<dbReference type="GO" id="GO:0016020">
    <property type="term" value="C:membrane"/>
    <property type="evidence" value="ECO:0007669"/>
    <property type="project" value="InterPro"/>
</dbReference>
<keyword evidence="1" id="KW-0812">Transmembrane</keyword>
<reference evidence="2 3" key="1">
    <citation type="submission" date="2016-11" db="EMBL/GenBank/DDBJ databases">
        <authorList>
            <person name="Jaros S."/>
            <person name="Januszkiewicz K."/>
            <person name="Wedrychowicz H."/>
        </authorList>
    </citation>
    <scope>NUCLEOTIDE SEQUENCE [LARGE SCALE GENOMIC DNA]</scope>
    <source>
        <strain evidence="2 3">DSM 22330</strain>
    </source>
</reference>
<keyword evidence="1" id="KW-0472">Membrane</keyword>
<evidence type="ECO:0000256" key="1">
    <source>
        <dbReference type="SAM" id="Phobius"/>
    </source>
</evidence>
<dbReference type="RefSeq" id="WP_031366509.1">
    <property type="nucleotide sequence ID" value="NZ_FPKS01000002.1"/>
</dbReference>
<dbReference type="EMBL" id="FPKS01000002">
    <property type="protein sequence ID" value="SFZ71421.1"/>
    <property type="molecule type" value="Genomic_DNA"/>
</dbReference>
<feature type="transmembrane region" description="Helical" evidence="1">
    <location>
        <begin position="250"/>
        <end position="268"/>
    </location>
</feature>